<evidence type="ECO:0000313" key="5">
    <source>
        <dbReference type="WBParaSite" id="BXY_0221700.1"/>
    </source>
</evidence>
<dbReference type="InterPro" id="IPR008271">
    <property type="entry name" value="Ser/Thr_kinase_AS"/>
</dbReference>
<feature type="region of interest" description="Disordered" evidence="2">
    <location>
        <begin position="308"/>
        <end position="421"/>
    </location>
</feature>
<evidence type="ECO:0000256" key="2">
    <source>
        <dbReference type="SAM" id="MobiDB-lite"/>
    </source>
</evidence>
<dbReference type="SMART" id="SM00220">
    <property type="entry name" value="S_TKc"/>
    <property type="match status" value="1"/>
</dbReference>
<dbReference type="InterPro" id="IPR050235">
    <property type="entry name" value="CK1_Ser-Thr_kinase"/>
</dbReference>
<evidence type="ECO:0000259" key="3">
    <source>
        <dbReference type="PROSITE" id="PS50011"/>
    </source>
</evidence>
<dbReference type="PROSITE" id="PS50011">
    <property type="entry name" value="PROTEIN_KINASE_DOM"/>
    <property type="match status" value="1"/>
</dbReference>
<dbReference type="Gene3D" id="1.10.510.10">
    <property type="entry name" value="Transferase(Phosphotransferase) domain 1"/>
    <property type="match status" value="1"/>
</dbReference>
<dbReference type="Pfam" id="PF00069">
    <property type="entry name" value="Pkinase"/>
    <property type="match status" value="1"/>
</dbReference>
<dbReference type="InterPro" id="IPR000719">
    <property type="entry name" value="Prot_kinase_dom"/>
</dbReference>
<dbReference type="SUPFAM" id="SSF56112">
    <property type="entry name" value="Protein kinase-like (PK-like)"/>
    <property type="match status" value="1"/>
</dbReference>
<evidence type="ECO:0000256" key="1">
    <source>
        <dbReference type="ARBA" id="ARBA00012513"/>
    </source>
</evidence>
<dbReference type="EC" id="2.7.11.1" evidence="1"/>
<dbReference type="PANTHER" id="PTHR11909">
    <property type="entry name" value="CASEIN KINASE-RELATED"/>
    <property type="match status" value="1"/>
</dbReference>
<name>A0A1I7RND1_BURXY</name>
<feature type="domain" description="Protein kinase" evidence="3">
    <location>
        <begin position="23"/>
        <end position="286"/>
    </location>
</feature>
<dbReference type="Proteomes" id="UP000095284">
    <property type="component" value="Unplaced"/>
</dbReference>
<organism evidence="4 5">
    <name type="scientific">Bursaphelenchus xylophilus</name>
    <name type="common">Pinewood nematode worm</name>
    <name type="synonym">Aphelenchoides xylophilus</name>
    <dbReference type="NCBI Taxonomy" id="6326"/>
    <lineage>
        <taxon>Eukaryota</taxon>
        <taxon>Metazoa</taxon>
        <taxon>Ecdysozoa</taxon>
        <taxon>Nematoda</taxon>
        <taxon>Chromadorea</taxon>
        <taxon>Rhabditida</taxon>
        <taxon>Tylenchina</taxon>
        <taxon>Tylenchomorpha</taxon>
        <taxon>Aphelenchoidea</taxon>
        <taxon>Aphelenchoididae</taxon>
        <taxon>Bursaphelenchus</taxon>
    </lineage>
</organism>
<reference evidence="5" key="1">
    <citation type="submission" date="2016-11" db="UniProtKB">
        <authorList>
            <consortium name="WormBaseParasite"/>
        </authorList>
    </citation>
    <scope>IDENTIFICATION</scope>
</reference>
<dbReference type="GO" id="GO:0004674">
    <property type="term" value="F:protein serine/threonine kinase activity"/>
    <property type="evidence" value="ECO:0007669"/>
    <property type="project" value="UniProtKB-EC"/>
</dbReference>
<dbReference type="eggNOG" id="KOG1164">
    <property type="taxonomic scope" value="Eukaryota"/>
</dbReference>
<dbReference type="AlphaFoldDB" id="A0A1I7RND1"/>
<dbReference type="InterPro" id="IPR011009">
    <property type="entry name" value="Kinase-like_dom_sf"/>
</dbReference>
<feature type="compositionally biased region" description="Basic and acidic residues" evidence="2">
    <location>
        <begin position="325"/>
        <end position="343"/>
    </location>
</feature>
<dbReference type="GO" id="GO:0005524">
    <property type="term" value="F:ATP binding"/>
    <property type="evidence" value="ECO:0007669"/>
    <property type="project" value="InterPro"/>
</dbReference>
<protein>
    <recommendedName>
        <fullName evidence="1">non-specific serine/threonine protein kinase</fullName>
        <ecNumber evidence="1">2.7.11.1</ecNumber>
    </recommendedName>
</protein>
<evidence type="ECO:0000313" key="4">
    <source>
        <dbReference type="Proteomes" id="UP000095284"/>
    </source>
</evidence>
<sequence>MSAESVIRESVEFPPGKIISGRWKIISQIGHGGCAIVYQVQDVNQVNLKAALKVESNYIDNGVLKMEADVLKKLGDRKYTIKLLHSGKRQDYSFLVLTLCGPDLDRLRERRNTRTFSESTILRVGVHCLYAIKQLHEIGYVHRDIKPSNMVIGAEETDRRLIYLIDYGMVRAYAVQVAGKWKFKKPRYDVALRGTIRYCSVNVHRKKEQGRVDDLWSLVYLLAELQGPLPWYKCKSTLRLPALKEEFDDEKNKSLKNLECLREIASHLRSCSFADRPNYMLVYLALMRQIRAKGFRFKDPYDWEKDDHDFGASNFSESSNSEGASKAEKEPSVETNREERTQDCHTPPRGSDESVEPPVVVQKPILLSLPETAESREDEALFPTIRSSNFEQNPGDVPTHTFPEEKEHKVSKKRSKKIRQG</sequence>
<feature type="compositionally biased region" description="Polar residues" evidence="2">
    <location>
        <begin position="313"/>
        <end position="323"/>
    </location>
</feature>
<proteinExistence type="predicted"/>
<feature type="compositionally biased region" description="Basic residues" evidence="2">
    <location>
        <begin position="409"/>
        <end position="421"/>
    </location>
</feature>
<dbReference type="PROSITE" id="PS00108">
    <property type="entry name" value="PROTEIN_KINASE_ST"/>
    <property type="match status" value="1"/>
</dbReference>
<dbReference type="WBParaSite" id="BXY_0221700.1">
    <property type="protein sequence ID" value="BXY_0221700.1"/>
    <property type="gene ID" value="BXY_0221700"/>
</dbReference>
<accession>A0A1I7RND1</accession>